<dbReference type="Proteomes" id="UP000186336">
    <property type="component" value="Chromosome"/>
</dbReference>
<dbReference type="RefSeq" id="WP_076630396.1">
    <property type="nucleotide sequence ID" value="NZ_CP019312.1"/>
</dbReference>
<proteinExistence type="inferred from homology"/>
<dbReference type="PANTHER" id="PTHR10290:SF3">
    <property type="entry name" value="DNA TOPOISOMERASE 1"/>
    <property type="match status" value="1"/>
</dbReference>
<reference evidence="9 10" key="1">
    <citation type="submission" date="2017-01" db="EMBL/GenBank/DDBJ databases">
        <title>Complete genome of Tateyamaria omphalii DOK1-4 isolated from seawater in Dokdo.</title>
        <authorList>
            <person name="Kim J.H."/>
            <person name="Chi W.-J."/>
        </authorList>
    </citation>
    <scope>NUCLEOTIDE SEQUENCE [LARGE SCALE GENOMIC DNA]</scope>
    <source>
        <strain evidence="9 10">DOK1-4</strain>
    </source>
</reference>
<keyword evidence="10" id="KW-1185">Reference proteome</keyword>
<protein>
    <recommendedName>
        <fullName evidence="3">DNA topoisomerase</fullName>
        <ecNumber evidence="3">5.6.2.1</ecNumber>
    </recommendedName>
</protein>
<comment type="catalytic activity">
    <reaction evidence="1">
        <text>ATP-independent breakage of single-stranded DNA, followed by passage and rejoining.</text>
        <dbReference type="EC" id="5.6.2.1"/>
    </reaction>
</comment>
<accession>A0A1P8N145</accession>
<dbReference type="GO" id="GO:0003677">
    <property type="term" value="F:DNA binding"/>
    <property type="evidence" value="ECO:0007669"/>
    <property type="project" value="UniProtKB-KW"/>
</dbReference>
<dbReference type="OrthoDB" id="9778962at2"/>
<dbReference type="InterPro" id="IPR001631">
    <property type="entry name" value="TopoI"/>
</dbReference>
<evidence type="ECO:0000259" key="7">
    <source>
        <dbReference type="Pfam" id="PF01028"/>
    </source>
</evidence>
<dbReference type="GO" id="GO:0006265">
    <property type="term" value="P:DNA topological change"/>
    <property type="evidence" value="ECO:0007669"/>
    <property type="project" value="InterPro"/>
</dbReference>
<evidence type="ECO:0000313" key="9">
    <source>
        <dbReference type="EMBL" id="APX13972.1"/>
    </source>
</evidence>
<sequence>MSLHVEIPDSLIWYADDQPGITRRRAGRGFSYIAPDGTRIDNGAERKRIEALAVPPAYEDVWISPRANGHLLATGYDARTRKQYRYHPDYMTFRAQTKFDDLATFGQALPRIRRRVQETLTQSARDEEFAIAATLRLMDKVSLRVGTPDYAADNDTYGATTLRARHVRLDGNRVRLDYRAKGGQRVRKQFSDRTLNRALEQMGDLPGGALMQYEDNACTVRQLGPEQVNAWLRDATGREGLTAKTFRTWNGSASALDAVLRADGPVTIKEMAEAAAEILHNTPTIARNSYIHPEVIALAGADTRLDIPDRPVGLRVAERALLALLA</sequence>
<dbReference type="KEGG" id="tom:BWR18_17375"/>
<dbReference type="InterPro" id="IPR051062">
    <property type="entry name" value="Topoisomerase_IB"/>
</dbReference>
<dbReference type="InterPro" id="IPR035447">
    <property type="entry name" value="DNA_topo_I_N_sf"/>
</dbReference>
<dbReference type="InterPro" id="IPR014711">
    <property type="entry name" value="TopoI_cat_a-hlx-sub_euk"/>
</dbReference>
<evidence type="ECO:0000259" key="8">
    <source>
        <dbReference type="Pfam" id="PF21338"/>
    </source>
</evidence>
<dbReference type="AlphaFoldDB" id="A0A1P8N145"/>
<dbReference type="Gene3D" id="1.10.132.120">
    <property type="match status" value="1"/>
</dbReference>
<dbReference type="InterPro" id="IPR013500">
    <property type="entry name" value="TopoI_cat_euk"/>
</dbReference>
<dbReference type="SUPFAM" id="SSF55869">
    <property type="entry name" value="DNA topoisomerase I domain"/>
    <property type="match status" value="1"/>
</dbReference>
<keyword evidence="6 9" id="KW-0413">Isomerase</keyword>
<evidence type="ECO:0000256" key="2">
    <source>
        <dbReference type="ARBA" id="ARBA00006645"/>
    </source>
</evidence>
<dbReference type="InterPro" id="IPR011010">
    <property type="entry name" value="DNA_brk_join_enz"/>
</dbReference>
<dbReference type="Pfam" id="PF21338">
    <property type="entry name" value="Top1B_N_bact"/>
    <property type="match status" value="1"/>
</dbReference>
<name>A0A1P8N145_9RHOB</name>
<evidence type="ECO:0000313" key="10">
    <source>
        <dbReference type="Proteomes" id="UP000186336"/>
    </source>
</evidence>
<evidence type="ECO:0000256" key="5">
    <source>
        <dbReference type="ARBA" id="ARBA00023125"/>
    </source>
</evidence>
<dbReference type="GO" id="GO:0003917">
    <property type="term" value="F:DNA topoisomerase type I (single strand cut, ATP-independent) activity"/>
    <property type="evidence" value="ECO:0007669"/>
    <property type="project" value="UniProtKB-EC"/>
</dbReference>
<organism evidence="9 10">
    <name type="scientific">Tateyamaria omphalii</name>
    <dbReference type="NCBI Taxonomy" id="299262"/>
    <lineage>
        <taxon>Bacteria</taxon>
        <taxon>Pseudomonadati</taxon>
        <taxon>Pseudomonadota</taxon>
        <taxon>Alphaproteobacteria</taxon>
        <taxon>Rhodobacterales</taxon>
        <taxon>Roseobacteraceae</taxon>
        <taxon>Tateyamaria</taxon>
    </lineage>
</organism>
<gene>
    <name evidence="9" type="ORF">BWR18_17375</name>
</gene>
<dbReference type="SUPFAM" id="SSF56349">
    <property type="entry name" value="DNA breaking-rejoining enzymes"/>
    <property type="match status" value="1"/>
</dbReference>
<dbReference type="Pfam" id="PF01028">
    <property type="entry name" value="Topoisom_I"/>
    <property type="match status" value="1"/>
</dbReference>
<dbReference type="PRINTS" id="PR00416">
    <property type="entry name" value="EUTPISMRASEI"/>
</dbReference>
<dbReference type="InterPro" id="IPR049331">
    <property type="entry name" value="Top1B_N_bact"/>
</dbReference>
<comment type="similarity">
    <text evidence="2">Belongs to the type IB topoisomerase family.</text>
</comment>
<dbReference type="PANTHER" id="PTHR10290">
    <property type="entry name" value="DNA TOPOISOMERASE I"/>
    <property type="match status" value="1"/>
</dbReference>
<evidence type="ECO:0000256" key="1">
    <source>
        <dbReference type="ARBA" id="ARBA00000213"/>
    </source>
</evidence>
<dbReference type="EMBL" id="CP019312">
    <property type="protein sequence ID" value="APX13972.1"/>
    <property type="molecule type" value="Genomic_DNA"/>
</dbReference>
<feature type="domain" description="DNA topoisomerase IB N-terminal" evidence="8">
    <location>
        <begin position="29"/>
        <end position="77"/>
    </location>
</feature>
<dbReference type="Gene3D" id="3.90.15.10">
    <property type="entry name" value="Topoisomerase I, Chain A, domain 3"/>
    <property type="match status" value="1"/>
</dbReference>
<evidence type="ECO:0000256" key="4">
    <source>
        <dbReference type="ARBA" id="ARBA00023029"/>
    </source>
</evidence>
<dbReference type="EC" id="5.6.2.1" evidence="3"/>
<evidence type="ECO:0000256" key="3">
    <source>
        <dbReference type="ARBA" id="ARBA00012891"/>
    </source>
</evidence>
<keyword evidence="4" id="KW-0799">Topoisomerase</keyword>
<evidence type="ECO:0000256" key="6">
    <source>
        <dbReference type="ARBA" id="ARBA00023235"/>
    </source>
</evidence>
<dbReference type="STRING" id="299262.BWR18_17375"/>
<dbReference type="Gene3D" id="3.30.66.10">
    <property type="entry name" value="DNA topoisomerase I domain"/>
    <property type="match status" value="1"/>
</dbReference>
<feature type="domain" description="DNA topoisomerase I catalytic core eukaryotic-type" evidence="7">
    <location>
        <begin position="95"/>
        <end position="258"/>
    </location>
</feature>
<dbReference type="PROSITE" id="PS52038">
    <property type="entry name" value="TOPO_IB_2"/>
    <property type="match status" value="1"/>
</dbReference>
<keyword evidence="5" id="KW-0238">DNA-binding</keyword>